<keyword evidence="3" id="KW-1185">Reference proteome</keyword>
<dbReference type="PANTHER" id="PTHR30137:SF6">
    <property type="entry name" value="LUCIFERASE-LIKE MONOOXYGENASE"/>
    <property type="match status" value="1"/>
</dbReference>
<dbReference type="InterPro" id="IPR036661">
    <property type="entry name" value="Luciferase-like_sf"/>
</dbReference>
<evidence type="ECO:0000313" key="2">
    <source>
        <dbReference type="EMBL" id="PRY89847.1"/>
    </source>
</evidence>
<dbReference type="Proteomes" id="UP000238157">
    <property type="component" value="Unassembled WGS sequence"/>
</dbReference>
<dbReference type="Pfam" id="PF00296">
    <property type="entry name" value="Bac_luciferase"/>
    <property type="match status" value="1"/>
</dbReference>
<dbReference type="OrthoDB" id="9780518at2"/>
<dbReference type="CDD" id="cd00347">
    <property type="entry name" value="Flavin_utilizing_monoxygenases"/>
    <property type="match status" value="1"/>
</dbReference>
<dbReference type="InterPro" id="IPR011251">
    <property type="entry name" value="Luciferase-like_dom"/>
</dbReference>
<dbReference type="PANTHER" id="PTHR30137">
    <property type="entry name" value="LUCIFERASE-LIKE MONOOXYGENASE"/>
    <property type="match status" value="1"/>
</dbReference>
<reference evidence="2 3" key="1">
    <citation type="submission" date="2018-03" db="EMBL/GenBank/DDBJ databases">
        <title>Genomic Encyclopedia of Archaeal and Bacterial Type Strains, Phase II (KMG-II): from individual species to whole genera.</title>
        <authorList>
            <person name="Goeker M."/>
        </authorList>
    </citation>
    <scope>NUCLEOTIDE SEQUENCE [LARGE SCALE GENOMIC DNA]</scope>
    <source>
        <strain evidence="2 3">DSM 27929</strain>
    </source>
</reference>
<dbReference type="SUPFAM" id="SSF51679">
    <property type="entry name" value="Bacterial luciferase-like"/>
    <property type="match status" value="1"/>
</dbReference>
<dbReference type="InterPro" id="IPR050766">
    <property type="entry name" value="Bact_Lucif_Oxidored"/>
</dbReference>
<gene>
    <name evidence="2" type="ORF">CLW00_102323</name>
</gene>
<organism evidence="2 3">
    <name type="scientific">Mongoliibacter ruber</name>
    <dbReference type="NCBI Taxonomy" id="1750599"/>
    <lineage>
        <taxon>Bacteria</taxon>
        <taxon>Pseudomonadati</taxon>
        <taxon>Bacteroidota</taxon>
        <taxon>Cytophagia</taxon>
        <taxon>Cytophagales</taxon>
        <taxon>Cyclobacteriaceae</taxon>
        <taxon>Mongoliibacter</taxon>
    </lineage>
</organism>
<dbReference type="RefSeq" id="WP_106132527.1">
    <property type="nucleotide sequence ID" value="NZ_PVTR01000002.1"/>
</dbReference>
<proteinExistence type="predicted"/>
<name>A0A2T0WT50_9BACT</name>
<dbReference type="Gene3D" id="3.20.20.30">
    <property type="entry name" value="Luciferase-like domain"/>
    <property type="match status" value="1"/>
</dbReference>
<protein>
    <submittedName>
        <fullName evidence="2">Luciferase family oxidoreductase group 1</fullName>
    </submittedName>
</protein>
<dbReference type="GO" id="GO:0016705">
    <property type="term" value="F:oxidoreductase activity, acting on paired donors, with incorporation or reduction of molecular oxygen"/>
    <property type="evidence" value="ECO:0007669"/>
    <property type="project" value="InterPro"/>
</dbReference>
<accession>A0A2T0WT50</accession>
<dbReference type="GO" id="GO:0005829">
    <property type="term" value="C:cytosol"/>
    <property type="evidence" value="ECO:0007669"/>
    <property type="project" value="TreeGrafter"/>
</dbReference>
<evidence type="ECO:0000259" key="1">
    <source>
        <dbReference type="Pfam" id="PF00296"/>
    </source>
</evidence>
<feature type="domain" description="Luciferase-like" evidence="1">
    <location>
        <begin position="11"/>
        <end position="156"/>
    </location>
</feature>
<comment type="caution">
    <text evidence="2">The sequence shown here is derived from an EMBL/GenBank/DDBJ whole genome shotgun (WGS) entry which is preliminary data.</text>
</comment>
<dbReference type="EMBL" id="PVTR01000002">
    <property type="protein sequence ID" value="PRY89847.1"/>
    <property type="molecule type" value="Genomic_DNA"/>
</dbReference>
<sequence>MRSKVRATIAEGTDVPLYILGSSTDSAHLAAKNGLPYAFASHFAATHLFNALKIYKEEFKPSEFLKQPYTLAGINVFVADTDEEAERLFTILIKMFFGVLTGTKEPLQAPTEMNQELKEVMNHPAMHQFLKYSFVGSKQTVKNQIMEFVVKTGVDELIAVSTMYALEDRIKSTKLFAELMMAINEER</sequence>
<evidence type="ECO:0000313" key="3">
    <source>
        <dbReference type="Proteomes" id="UP000238157"/>
    </source>
</evidence>
<dbReference type="AlphaFoldDB" id="A0A2T0WT50"/>